<evidence type="ECO:0000313" key="21">
    <source>
        <dbReference type="Proteomes" id="UP001497516"/>
    </source>
</evidence>
<dbReference type="Pfam" id="PF07714">
    <property type="entry name" value="PK_Tyr_Ser-Thr"/>
    <property type="match status" value="1"/>
</dbReference>
<dbReference type="AlphaFoldDB" id="A0AAV2GQH8"/>
<feature type="chain" id="PRO_5043875465" description="non-specific serine/threonine protein kinase" evidence="18">
    <location>
        <begin position="25"/>
        <end position="593"/>
    </location>
</feature>
<dbReference type="GO" id="GO:0004674">
    <property type="term" value="F:protein serine/threonine kinase activity"/>
    <property type="evidence" value="ECO:0007669"/>
    <property type="project" value="UniProtKB-KW"/>
</dbReference>
<evidence type="ECO:0000256" key="6">
    <source>
        <dbReference type="ARBA" id="ARBA00022729"/>
    </source>
</evidence>
<keyword evidence="5 17" id="KW-0812">Transmembrane</keyword>
<keyword evidence="4" id="KW-0808">Transferase</keyword>
<reference evidence="20 21" key="1">
    <citation type="submission" date="2024-04" db="EMBL/GenBank/DDBJ databases">
        <authorList>
            <person name="Fracassetti M."/>
        </authorList>
    </citation>
    <scope>NUCLEOTIDE SEQUENCE [LARGE SCALE GENOMIC DNA]</scope>
</reference>
<proteinExistence type="predicted"/>
<sequence>MFVNFFLLPLFFFFTSTLVAAVSATSIISPSCPVNFTYMDTFPWQKSYCIHDPYSLDCCLRIHALIHVGFALYLKQTFNFFLPNSSSLPHCLSTVQQKLTDAGLDPAAHICFRNPSLIFLASPTTCPGIFTLKDWNKTVGTTPSLTTSCEADLTSSTSCNTCFEEVDSVSTRMSAHSSSNRTDCFVFSLLYAVGIVNQYGPLDDRTSNCIYSRLTAELEPHTGSQEKGRSSRGRVFQMAFGVIGGLVLAIGLAMALVCKTRLRNWRRLNAPDLDISNESDNLLLAQIGIRLFSLKELEQATNGFSKLLGKGTFGVVYKGTLDDGSEIAVKELLKQIESYEDEEDDRGFANEVRVISKIKHRNLLPLQGYCDDTKERRRFLVYEFMANGSVADHLSNVTARMQFCWEQRKNVILDVAKAICYLHCGVKPAIYHRDIKSSNVLLDSDLRAKVGDFGLARQVTDDGSSHVTTRLAGTHGYLAPEYAMYGRLTEKNDVYSFGILILEIASARKVIDNSNFSSSSSSAVVLIRDWAWNLVKSGNVDQVFDETLMSKDEEYYCRGEMRRFVLAGILCAHVVADHRPTMAEALRMLEGDS</sequence>
<feature type="signal peptide" evidence="18">
    <location>
        <begin position="1"/>
        <end position="24"/>
    </location>
</feature>
<evidence type="ECO:0000256" key="10">
    <source>
        <dbReference type="ARBA" id="ARBA00022989"/>
    </source>
</evidence>
<dbReference type="GO" id="GO:0016020">
    <property type="term" value="C:membrane"/>
    <property type="evidence" value="ECO:0007669"/>
    <property type="project" value="UniProtKB-SubCell"/>
</dbReference>
<keyword evidence="12" id="KW-0675">Receptor</keyword>
<dbReference type="InterPro" id="IPR017441">
    <property type="entry name" value="Protein_kinase_ATP_BS"/>
</dbReference>
<dbReference type="PANTHER" id="PTHR47989:SF62">
    <property type="entry name" value="OS05G0423500 PROTEIN"/>
    <property type="match status" value="1"/>
</dbReference>
<dbReference type="InterPro" id="IPR001245">
    <property type="entry name" value="Ser-Thr/Tyr_kinase_cat_dom"/>
</dbReference>
<dbReference type="PROSITE" id="PS00108">
    <property type="entry name" value="PROTEIN_KINASE_ST"/>
    <property type="match status" value="1"/>
</dbReference>
<dbReference type="InterPro" id="IPR011009">
    <property type="entry name" value="Kinase-like_dom_sf"/>
</dbReference>
<evidence type="ECO:0000256" key="7">
    <source>
        <dbReference type="ARBA" id="ARBA00022741"/>
    </source>
</evidence>
<dbReference type="FunFam" id="3.30.200.20:FF:000178">
    <property type="entry name" value="serine/threonine-protein kinase PBS1-like"/>
    <property type="match status" value="1"/>
</dbReference>
<dbReference type="Gene3D" id="3.30.200.20">
    <property type="entry name" value="Phosphorylase Kinase, domain 1"/>
    <property type="match status" value="1"/>
</dbReference>
<evidence type="ECO:0000256" key="18">
    <source>
        <dbReference type="SAM" id="SignalP"/>
    </source>
</evidence>
<evidence type="ECO:0000256" key="9">
    <source>
        <dbReference type="ARBA" id="ARBA00022840"/>
    </source>
</evidence>
<keyword evidence="7 16" id="KW-0547">Nucleotide-binding</keyword>
<name>A0AAV2GQH8_9ROSI</name>
<comment type="catalytic activity">
    <reaction evidence="15">
        <text>L-seryl-[protein] + ATP = O-phospho-L-seryl-[protein] + ADP + H(+)</text>
        <dbReference type="Rhea" id="RHEA:17989"/>
        <dbReference type="Rhea" id="RHEA-COMP:9863"/>
        <dbReference type="Rhea" id="RHEA-COMP:11604"/>
        <dbReference type="ChEBI" id="CHEBI:15378"/>
        <dbReference type="ChEBI" id="CHEBI:29999"/>
        <dbReference type="ChEBI" id="CHEBI:30616"/>
        <dbReference type="ChEBI" id="CHEBI:83421"/>
        <dbReference type="ChEBI" id="CHEBI:456216"/>
        <dbReference type="EC" id="2.7.11.1"/>
    </reaction>
</comment>
<keyword evidence="10 17" id="KW-1133">Transmembrane helix</keyword>
<feature type="binding site" evidence="16">
    <location>
        <position position="330"/>
    </location>
    <ligand>
        <name>ATP</name>
        <dbReference type="ChEBI" id="CHEBI:30616"/>
    </ligand>
</feature>
<evidence type="ECO:0000256" key="15">
    <source>
        <dbReference type="ARBA" id="ARBA00048679"/>
    </source>
</evidence>
<evidence type="ECO:0000259" key="19">
    <source>
        <dbReference type="PROSITE" id="PS50011"/>
    </source>
</evidence>
<evidence type="ECO:0000256" key="2">
    <source>
        <dbReference type="ARBA" id="ARBA00012513"/>
    </source>
</evidence>
<evidence type="ECO:0000313" key="20">
    <source>
        <dbReference type="EMBL" id="CAL1412522.1"/>
    </source>
</evidence>
<dbReference type="EMBL" id="OZ034822">
    <property type="protein sequence ID" value="CAL1412522.1"/>
    <property type="molecule type" value="Genomic_DNA"/>
</dbReference>
<protein>
    <recommendedName>
        <fullName evidence="2">non-specific serine/threonine protein kinase</fullName>
        <ecNumber evidence="2">2.7.11.1</ecNumber>
    </recommendedName>
</protein>
<dbReference type="SUPFAM" id="SSF56112">
    <property type="entry name" value="Protein kinase-like (PK-like)"/>
    <property type="match status" value="1"/>
</dbReference>
<evidence type="ECO:0000256" key="5">
    <source>
        <dbReference type="ARBA" id="ARBA00022692"/>
    </source>
</evidence>
<keyword evidence="11 17" id="KW-0472">Membrane</keyword>
<dbReference type="FunFam" id="1.10.510.10:FF:000287">
    <property type="entry name" value="probable LRR receptor-like serine/threonine-protein kinase RKF3"/>
    <property type="match status" value="1"/>
</dbReference>
<organism evidence="20 21">
    <name type="scientific">Linum trigynum</name>
    <dbReference type="NCBI Taxonomy" id="586398"/>
    <lineage>
        <taxon>Eukaryota</taxon>
        <taxon>Viridiplantae</taxon>
        <taxon>Streptophyta</taxon>
        <taxon>Embryophyta</taxon>
        <taxon>Tracheophyta</taxon>
        <taxon>Spermatophyta</taxon>
        <taxon>Magnoliopsida</taxon>
        <taxon>eudicotyledons</taxon>
        <taxon>Gunneridae</taxon>
        <taxon>Pentapetalae</taxon>
        <taxon>rosids</taxon>
        <taxon>fabids</taxon>
        <taxon>Malpighiales</taxon>
        <taxon>Linaceae</taxon>
        <taxon>Linum</taxon>
    </lineage>
</organism>
<evidence type="ECO:0000256" key="4">
    <source>
        <dbReference type="ARBA" id="ARBA00022679"/>
    </source>
</evidence>
<dbReference type="InterPro" id="IPR008271">
    <property type="entry name" value="Ser/Thr_kinase_AS"/>
</dbReference>
<dbReference type="Gene3D" id="1.10.510.10">
    <property type="entry name" value="Transferase(Phosphotransferase) domain 1"/>
    <property type="match status" value="1"/>
</dbReference>
<evidence type="ECO:0000256" key="12">
    <source>
        <dbReference type="ARBA" id="ARBA00023170"/>
    </source>
</evidence>
<dbReference type="InterPro" id="IPR043891">
    <property type="entry name" value="SPARK"/>
</dbReference>
<keyword evidence="21" id="KW-1185">Reference proteome</keyword>
<evidence type="ECO:0000256" key="8">
    <source>
        <dbReference type="ARBA" id="ARBA00022777"/>
    </source>
</evidence>
<dbReference type="GO" id="GO:0005524">
    <property type="term" value="F:ATP binding"/>
    <property type="evidence" value="ECO:0007669"/>
    <property type="project" value="UniProtKB-UniRule"/>
</dbReference>
<dbReference type="EC" id="2.7.11.1" evidence="2"/>
<comment type="subcellular location">
    <subcellularLocation>
        <location evidence="1">Membrane</location>
        <topology evidence="1">Single-pass type I membrane protein</topology>
    </subcellularLocation>
</comment>
<feature type="transmembrane region" description="Helical" evidence="17">
    <location>
        <begin position="235"/>
        <end position="258"/>
    </location>
</feature>
<dbReference type="PANTHER" id="PTHR47989">
    <property type="entry name" value="OS01G0750732 PROTEIN"/>
    <property type="match status" value="1"/>
</dbReference>
<dbReference type="Pfam" id="PF19160">
    <property type="entry name" value="SPARK"/>
    <property type="match status" value="1"/>
</dbReference>
<dbReference type="PROSITE" id="PS50011">
    <property type="entry name" value="PROTEIN_KINASE_DOM"/>
    <property type="match status" value="1"/>
</dbReference>
<keyword evidence="13" id="KW-0325">Glycoprotein</keyword>
<dbReference type="PROSITE" id="PS00107">
    <property type="entry name" value="PROTEIN_KINASE_ATP"/>
    <property type="match status" value="1"/>
</dbReference>
<feature type="domain" description="Protein kinase" evidence="19">
    <location>
        <begin position="302"/>
        <end position="593"/>
    </location>
</feature>
<evidence type="ECO:0000256" key="11">
    <source>
        <dbReference type="ARBA" id="ARBA00023136"/>
    </source>
</evidence>
<keyword evidence="9 16" id="KW-0067">ATP-binding</keyword>
<keyword evidence="6 18" id="KW-0732">Signal</keyword>
<evidence type="ECO:0000256" key="16">
    <source>
        <dbReference type="PROSITE-ProRule" id="PRU10141"/>
    </source>
</evidence>
<keyword evidence="3" id="KW-0723">Serine/threonine-protein kinase</keyword>
<evidence type="ECO:0000256" key="3">
    <source>
        <dbReference type="ARBA" id="ARBA00022527"/>
    </source>
</evidence>
<evidence type="ECO:0000256" key="1">
    <source>
        <dbReference type="ARBA" id="ARBA00004479"/>
    </source>
</evidence>
<dbReference type="InterPro" id="IPR000719">
    <property type="entry name" value="Prot_kinase_dom"/>
</dbReference>
<evidence type="ECO:0000256" key="14">
    <source>
        <dbReference type="ARBA" id="ARBA00047899"/>
    </source>
</evidence>
<accession>A0AAV2GQH8</accession>
<keyword evidence="8" id="KW-0418">Kinase</keyword>
<comment type="catalytic activity">
    <reaction evidence="14">
        <text>L-threonyl-[protein] + ATP = O-phospho-L-threonyl-[protein] + ADP + H(+)</text>
        <dbReference type="Rhea" id="RHEA:46608"/>
        <dbReference type="Rhea" id="RHEA-COMP:11060"/>
        <dbReference type="Rhea" id="RHEA-COMP:11605"/>
        <dbReference type="ChEBI" id="CHEBI:15378"/>
        <dbReference type="ChEBI" id="CHEBI:30013"/>
        <dbReference type="ChEBI" id="CHEBI:30616"/>
        <dbReference type="ChEBI" id="CHEBI:61977"/>
        <dbReference type="ChEBI" id="CHEBI:456216"/>
        <dbReference type="EC" id="2.7.11.1"/>
    </reaction>
</comment>
<dbReference type="Proteomes" id="UP001497516">
    <property type="component" value="Chromosome 9"/>
</dbReference>
<dbReference type="SMART" id="SM00220">
    <property type="entry name" value="S_TKc"/>
    <property type="match status" value="1"/>
</dbReference>
<evidence type="ECO:0000256" key="13">
    <source>
        <dbReference type="ARBA" id="ARBA00023180"/>
    </source>
</evidence>
<gene>
    <name evidence="20" type="ORF">LTRI10_LOCUS51809</name>
</gene>
<evidence type="ECO:0000256" key="17">
    <source>
        <dbReference type="SAM" id="Phobius"/>
    </source>
</evidence>